<protein>
    <submittedName>
        <fullName evidence="2">Uncharacterized protein</fullName>
    </submittedName>
</protein>
<evidence type="ECO:0000313" key="2">
    <source>
        <dbReference type="EMBL" id="QTX09932.1"/>
    </source>
</evidence>
<sequence length="498" mass="55456">MMVSRLADLTLAQANAWYAQNPQSRYDRPLPPAAYDINPATAQALWKDPTLTNNRSLVTKRIEVGGKWEEVPTHIHSDNDLRLIAYQNVWKAKQRDLLRYIQPGEWYLGSSHHNPGNRDIIQSVFYDEEKGLEMLKFSITHIRNYIGVASGMVATDSPRSYANQHSAGHVNPKDYPSLLWRIRFLGDISPAEQRAYVNNVRTWSMLLQKVTKFPPDYNGNDNLMTNTYAKVMEFGSNVLNAVLGSSSALATLHSQAEQVYCSEAGMHLALNLGLNAPLNQASVSALFGADKWAKVSAMLNEGEAFWQNGKHLDYYGNGTDGYVQNAELNRPVELEPAPVWLLPLKERLPGRPLAGGGLVFQPWDTADMIDHFIKTAIPRKGRETWDVSNAQAELLLWLKPGIFHSLGFTRASPPPPPLVMLFDTLVAKVRRNYASYEAFRAAILPELQAAHQIVAPKALGAGAFVPPHMILSIQGDADELIAMEAVGQLFHEDVLKAK</sequence>
<dbReference type="EMBL" id="JAFMPM010000008">
    <property type="protein sequence ID" value="MBO0615141.1"/>
    <property type="molecule type" value="Genomic_DNA"/>
</dbReference>
<dbReference type="RefSeq" id="WP_207252869.1">
    <property type="nucleotide sequence ID" value="NZ_JAFMPM010000008.1"/>
</dbReference>
<organism evidence="2">
    <name type="scientific">Thiothrix fructosivorans</name>
    <dbReference type="NCBI Taxonomy" id="111770"/>
    <lineage>
        <taxon>Bacteria</taxon>
        <taxon>Pseudomonadati</taxon>
        <taxon>Pseudomonadota</taxon>
        <taxon>Gammaproteobacteria</taxon>
        <taxon>Thiotrichales</taxon>
        <taxon>Thiotrichaceae</taxon>
        <taxon>Thiothrix</taxon>
    </lineage>
</organism>
<dbReference type="Proteomes" id="UP000664466">
    <property type="component" value="Unassembled WGS sequence"/>
</dbReference>
<evidence type="ECO:0000313" key="3">
    <source>
        <dbReference type="Proteomes" id="UP000664466"/>
    </source>
</evidence>
<dbReference type="AlphaFoldDB" id="A0A8B0SLX1"/>
<accession>A0A8B0SLX1</accession>
<reference evidence="2" key="2">
    <citation type="submission" date="2021-04" db="EMBL/GenBank/DDBJ databases">
        <title>Complete Genome and methylome analysis of Thiothrix fructosivorans ATCC 49748.</title>
        <authorList>
            <person name="Fomenkov A."/>
            <person name="Sun L."/>
            <person name="Vincze T."/>
            <person name="Grabovich M.Y."/>
            <person name="Roberts R.J."/>
        </authorList>
    </citation>
    <scope>NUCLEOTIDE SEQUENCE</scope>
    <source>
        <strain evidence="2">ATCC 49748</strain>
    </source>
</reference>
<proteinExistence type="predicted"/>
<reference evidence="1 3" key="1">
    <citation type="submission" date="2021-03" db="EMBL/GenBank/DDBJ databases">
        <title>Draft genome and methylome analysis of Thiotrix fructosivoruns ATCC 49748.</title>
        <authorList>
            <person name="Fomenkov A."/>
            <person name="Grabovich M.Y."/>
            <person name="Roberts R.J."/>
        </authorList>
    </citation>
    <scope>NUCLEOTIDE SEQUENCE [LARGE SCALE GENOMIC DNA]</scope>
    <source>
        <strain evidence="1 3">ATCC 49748</strain>
    </source>
</reference>
<gene>
    <name evidence="2" type="ORF">J1836_015165</name>
    <name evidence="1" type="ORF">J1836_19775</name>
</gene>
<dbReference type="EMBL" id="CP072748">
    <property type="protein sequence ID" value="QTX09932.1"/>
    <property type="molecule type" value="Genomic_DNA"/>
</dbReference>
<name>A0A8B0SLX1_9GAMM</name>
<keyword evidence="3" id="KW-1185">Reference proteome</keyword>
<evidence type="ECO:0000313" key="1">
    <source>
        <dbReference type="EMBL" id="MBO0615141.1"/>
    </source>
</evidence>